<dbReference type="PANTHER" id="PTHR30469">
    <property type="entry name" value="MULTIDRUG RESISTANCE PROTEIN MDTA"/>
    <property type="match status" value="1"/>
</dbReference>
<feature type="compositionally biased region" description="Gly residues" evidence="2">
    <location>
        <begin position="547"/>
        <end position="588"/>
    </location>
</feature>
<dbReference type="Proteomes" id="UP000214760">
    <property type="component" value="Unassembled WGS sequence"/>
</dbReference>
<proteinExistence type="predicted"/>
<sequence length="588" mass="61056">MKFTFFKNAAERLKRIKHRKTAIALAVLIAAGSVGGALYAANSKKAGSGSKSVKTSAVSRQNIQKTLSSSGTISPKDTYSITSLAEGEVIECTFEVGDTVEKGDVLYRIDASSMDSQLSSANNTLNRSNKSYSRAVSDLAKAQSKYSGNTYKATKSGYIKELKISDGDKVGSNSTIATIYNDNNMSIRLPFLNVEAMQISVGQSAVLTLSDTLEEISGTVTAVSSRDETLDGGRLVRYVEISVENPGGLTETTAATAVVGDYASSGDGTFTADSDSDMSADLDSSVVCSKVLVHVGDYVTVGTPIFSIDAEDVKEILEKYEDSVDSAQSSVESAQSKLDSTQDSYDNYTITAPISGKVITKNTKVGDKIKGSSNSTTTLAVIYDLSTVTFEMSIDEVDITNVKVGQKVEVTADAFEGQTFEGEVTNVSMVGSTSNGVTNYPVTVTMTEYGDLLPGMNVEGVIILDSVDNALAVPVDALQRGNAVYVKDDSVTEAKGNVPAGFRKVEVQTGLTSDDYVEIKEGDLQEGDEIYITQSSVGSSNEMTGMPGMGGAPGGGFGGGSGGPSGGGSGSGGGSRSGGSGRSGGPMG</sequence>
<dbReference type="Pfam" id="PF25990">
    <property type="entry name" value="Beta-barrel_YknX"/>
    <property type="match status" value="1"/>
</dbReference>
<dbReference type="GO" id="GO:1990281">
    <property type="term" value="C:efflux pump complex"/>
    <property type="evidence" value="ECO:0007669"/>
    <property type="project" value="TreeGrafter"/>
</dbReference>
<dbReference type="SUPFAM" id="SSF111369">
    <property type="entry name" value="HlyD-like secretion proteins"/>
    <property type="match status" value="2"/>
</dbReference>
<dbReference type="RefSeq" id="WP_031473184.1">
    <property type="nucleotide sequence ID" value="NZ_FOZC01000011.1"/>
</dbReference>
<keyword evidence="1" id="KW-0175">Coiled coil</keyword>
<reference evidence="4 5" key="1">
    <citation type="submission" date="2016-10" db="EMBL/GenBank/DDBJ databases">
        <authorList>
            <person name="de Groot N.N."/>
        </authorList>
    </citation>
    <scope>NUCLEOTIDE SEQUENCE [LARGE SCALE GENOMIC DNA]</scope>
    <source>
        <strain evidence="4 5">F</strain>
    </source>
</reference>
<feature type="domain" description="YknX-like beta-barrel" evidence="3">
    <location>
        <begin position="392"/>
        <end position="458"/>
    </location>
</feature>
<accession>A0A1I6JU19</accession>
<organism evidence="4 5">
    <name type="scientific">[Clostridium] aminophilum</name>
    <dbReference type="NCBI Taxonomy" id="1526"/>
    <lineage>
        <taxon>Bacteria</taxon>
        <taxon>Bacillati</taxon>
        <taxon>Bacillota</taxon>
        <taxon>Clostridia</taxon>
        <taxon>Lachnospirales</taxon>
        <taxon>Lachnospiraceae</taxon>
    </lineage>
</organism>
<evidence type="ECO:0000256" key="1">
    <source>
        <dbReference type="SAM" id="Coils"/>
    </source>
</evidence>
<protein>
    <submittedName>
        <fullName evidence="4">HlyD family secretion protein</fullName>
    </submittedName>
</protein>
<evidence type="ECO:0000313" key="5">
    <source>
        <dbReference type="Proteomes" id="UP000214760"/>
    </source>
</evidence>
<name>A0A1I6JU19_9FIRM</name>
<feature type="region of interest" description="Disordered" evidence="2">
    <location>
        <begin position="538"/>
        <end position="588"/>
    </location>
</feature>
<evidence type="ECO:0000313" key="4">
    <source>
        <dbReference type="EMBL" id="SFR82411.1"/>
    </source>
</evidence>
<dbReference type="Gene3D" id="2.40.30.170">
    <property type="match status" value="1"/>
</dbReference>
<dbReference type="GO" id="GO:0015562">
    <property type="term" value="F:efflux transmembrane transporter activity"/>
    <property type="evidence" value="ECO:0007669"/>
    <property type="project" value="TreeGrafter"/>
</dbReference>
<dbReference type="PANTHER" id="PTHR30469:SF33">
    <property type="entry name" value="SLR1207 PROTEIN"/>
    <property type="match status" value="1"/>
</dbReference>
<dbReference type="Gene3D" id="2.40.420.20">
    <property type="match status" value="1"/>
</dbReference>
<gene>
    <name evidence="4" type="ORF">SAMN02910262_01934</name>
</gene>
<dbReference type="EMBL" id="FOZC01000011">
    <property type="protein sequence ID" value="SFR82411.1"/>
    <property type="molecule type" value="Genomic_DNA"/>
</dbReference>
<dbReference type="InterPro" id="IPR058636">
    <property type="entry name" value="Beta-barrel_YknX"/>
</dbReference>
<evidence type="ECO:0000256" key="2">
    <source>
        <dbReference type="SAM" id="MobiDB-lite"/>
    </source>
</evidence>
<evidence type="ECO:0000259" key="3">
    <source>
        <dbReference type="Pfam" id="PF25990"/>
    </source>
</evidence>
<dbReference type="AlphaFoldDB" id="A0A1I6JU19"/>
<feature type="coiled-coil region" evidence="1">
    <location>
        <begin position="310"/>
        <end position="337"/>
    </location>
</feature>
<dbReference type="Gene3D" id="2.40.50.100">
    <property type="match status" value="2"/>
</dbReference>